<evidence type="ECO:0000256" key="1">
    <source>
        <dbReference type="ARBA" id="ARBA00022491"/>
    </source>
</evidence>
<evidence type="ECO:0000256" key="5">
    <source>
        <dbReference type="PROSITE-ProRule" id="PRU00335"/>
    </source>
</evidence>
<sequence>MGRPNQPLLSRGNIARAALELLDEEGPQALKMRTLADRLGVRGASLYHHVASKDDVLDAVSELINEEIDLSPLDGPDWREGITAYARGYRQVYLRHPNAIAPAARRAVEAAPALRGYDALLAALIRAGCTPGRAAEAAAAIDYLVLGSALETFTAGFTRPAGEYRPDYPALADSLTGAAATGAGLAELDDRGFELGLGLVLDGLAAWTSPGRGAVEPG</sequence>
<evidence type="ECO:0000256" key="3">
    <source>
        <dbReference type="ARBA" id="ARBA00023125"/>
    </source>
</evidence>
<dbReference type="Pfam" id="PF02909">
    <property type="entry name" value="TetR_C_1"/>
    <property type="match status" value="1"/>
</dbReference>
<dbReference type="PANTHER" id="PTHR30055">
    <property type="entry name" value="HTH-TYPE TRANSCRIPTIONAL REGULATOR RUTR"/>
    <property type="match status" value="1"/>
</dbReference>
<feature type="domain" description="HTH tetR-type" evidence="6">
    <location>
        <begin position="8"/>
        <end position="68"/>
    </location>
</feature>
<reference evidence="7 8" key="1">
    <citation type="submission" date="2024-09" db="EMBL/GenBank/DDBJ databases">
        <authorList>
            <person name="Sun Q."/>
            <person name="Mori K."/>
        </authorList>
    </citation>
    <scope>NUCLEOTIDE SEQUENCE [LARGE SCALE GENOMIC DNA]</scope>
    <source>
        <strain evidence="7 8">JCM 3331</strain>
    </source>
</reference>
<dbReference type="InterPro" id="IPR036271">
    <property type="entry name" value="Tet_transcr_reg_TetR-rel_C_sf"/>
</dbReference>
<dbReference type="Pfam" id="PF00440">
    <property type="entry name" value="TetR_N"/>
    <property type="match status" value="1"/>
</dbReference>
<protein>
    <submittedName>
        <fullName evidence="7">TetR/AcrR family transcriptional regulator</fullName>
    </submittedName>
</protein>
<proteinExistence type="predicted"/>
<keyword evidence="8" id="KW-1185">Reference proteome</keyword>
<evidence type="ECO:0000313" key="8">
    <source>
        <dbReference type="Proteomes" id="UP001589710"/>
    </source>
</evidence>
<dbReference type="InterPro" id="IPR050109">
    <property type="entry name" value="HTH-type_TetR-like_transc_reg"/>
</dbReference>
<name>A0ABV5RC70_9ACTN</name>
<dbReference type="PRINTS" id="PR00400">
    <property type="entry name" value="TETREPRESSOR"/>
</dbReference>
<organism evidence="7 8">
    <name type="scientific">Streptomyces yanii</name>
    <dbReference type="NCBI Taxonomy" id="78510"/>
    <lineage>
        <taxon>Bacteria</taxon>
        <taxon>Bacillati</taxon>
        <taxon>Actinomycetota</taxon>
        <taxon>Actinomycetes</taxon>
        <taxon>Kitasatosporales</taxon>
        <taxon>Streptomycetaceae</taxon>
        <taxon>Streptomyces</taxon>
    </lineage>
</organism>
<dbReference type="InterPro" id="IPR004111">
    <property type="entry name" value="Repressor_TetR_C"/>
</dbReference>
<keyword evidence="4" id="KW-0804">Transcription</keyword>
<feature type="DNA-binding region" description="H-T-H motif" evidence="5">
    <location>
        <begin position="31"/>
        <end position="50"/>
    </location>
</feature>
<evidence type="ECO:0000256" key="4">
    <source>
        <dbReference type="ARBA" id="ARBA00023163"/>
    </source>
</evidence>
<gene>
    <name evidence="7" type="ORF">ACFFTL_24990</name>
</gene>
<keyword evidence="3 5" id="KW-0238">DNA-binding</keyword>
<accession>A0ABV5RC70</accession>
<dbReference type="PANTHER" id="PTHR30055:SF151">
    <property type="entry name" value="TRANSCRIPTIONAL REGULATORY PROTEIN"/>
    <property type="match status" value="1"/>
</dbReference>
<dbReference type="EMBL" id="JBHMCG010000102">
    <property type="protein sequence ID" value="MFB9575456.1"/>
    <property type="molecule type" value="Genomic_DNA"/>
</dbReference>
<keyword evidence="1" id="KW-0678">Repressor</keyword>
<dbReference type="PROSITE" id="PS50977">
    <property type="entry name" value="HTH_TETR_2"/>
    <property type="match status" value="1"/>
</dbReference>
<comment type="caution">
    <text evidence="7">The sequence shown here is derived from an EMBL/GenBank/DDBJ whole genome shotgun (WGS) entry which is preliminary data.</text>
</comment>
<dbReference type="InterPro" id="IPR003012">
    <property type="entry name" value="Tet_transcr_reg_TetR"/>
</dbReference>
<dbReference type="SUPFAM" id="SSF46689">
    <property type="entry name" value="Homeodomain-like"/>
    <property type="match status" value="1"/>
</dbReference>
<dbReference type="SUPFAM" id="SSF48498">
    <property type="entry name" value="Tetracyclin repressor-like, C-terminal domain"/>
    <property type="match status" value="1"/>
</dbReference>
<evidence type="ECO:0000313" key="7">
    <source>
        <dbReference type="EMBL" id="MFB9575456.1"/>
    </source>
</evidence>
<keyword evidence="2" id="KW-0805">Transcription regulation</keyword>
<dbReference type="Proteomes" id="UP001589710">
    <property type="component" value="Unassembled WGS sequence"/>
</dbReference>
<dbReference type="InterPro" id="IPR009057">
    <property type="entry name" value="Homeodomain-like_sf"/>
</dbReference>
<dbReference type="PRINTS" id="PR00455">
    <property type="entry name" value="HTHTETR"/>
</dbReference>
<dbReference type="InterPro" id="IPR001647">
    <property type="entry name" value="HTH_TetR"/>
</dbReference>
<dbReference type="Gene3D" id="1.10.357.10">
    <property type="entry name" value="Tetracycline Repressor, domain 2"/>
    <property type="match status" value="1"/>
</dbReference>
<evidence type="ECO:0000259" key="6">
    <source>
        <dbReference type="PROSITE" id="PS50977"/>
    </source>
</evidence>
<dbReference type="RefSeq" id="WP_345515959.1">
    <property type="nucleotide sequence ID" value="NZ_BAAAXD010000034.1"/>
</dbReference>
<evidence type="ECO:0000256" key="2">
    <source>
        <dbReference type="ARBA" id="ARBA00023015"/>
    </source>
</evidence>